<dbReference type="PRINTS" id="PR00834">
    <property type="entry name" value="PROTEASES2C"/>
</dbReference>
<dbReference type="PANTHER" id="PTHR43019:SF23">
    <property type="entry name" value="PROTEASE DO-LIKE 5, CHLOROPLASTIC"/>
    <property type="match status" value="1"/>
</dbReference>
<accession>A0AA37QDU8</accession>
<dbReference type="GO" id="GO:0004252">
    <property type="term" value="F:serine-type endopeptidase activity"/>
    <property type="evidence" value="ECO:0007669"/>
    <property type="project" value="InterPro"/>
</dbReference>
<dbReference type="Gene3D" id="2.40.10.120">
    <property type="match status" value="1"/>
</dbReference>
<dbReference type="AlphaFoldDB" id="A0AA37QDU8"/>
<keyword evidence="3" id="KW-1185">Reference proteome</keyword>
<evidence type="ECO:0000313" key="2">
    <source>
        <dbReference type="EMBL" id="GLC23933.1"/>
    </source>
</evidence>
<protein>
    <submittedName>
        <fullName evidence="2">Uncharacterized protein</fullName>
    </submittedName>
</protein>
<dbReference type="RefSeq" id="WP_284348379.1">
    <property type="nucleotide sequence ID" value="NZ_BRXS01000001.1"/>
</dbReference>
<evidence type="ECO:0000313" key="3">
    <source>
        <dbReference type="Proteomes" id="UP001161325"/>
    </source>
</evidence>
<proteinExistence type="predicted"/>
<name>A0AA37QDU8_9BACT</name>
<comment type="caution">
    <text evidence="2">The sequence shown here is derived from an EMBL/GenBank/DDBJ whole genome shotgun (WGS) entry which is preliminary data.</text>
</comment>
<dbReference type="InterPro" id="IPR009003">
    <property type="entry name" value="Peptidase_S1_PA"/>
</dbReference>
<organism evidence="2 3">
    <name type="scientific">Roseisolibacter agri</name>
    <dbReference type="NCBI Taxonomy" id="2014610"/>
    <lineage>
        <taxon>Bacteria</taxon>
        <taxon>Pseudomonadati</taxon>
        <taxon>Gemmatimonadota</taxon>
        <taxon>Gemmatimonadia</taxon>
        <taxon>Gemmatimonadales</taxon>
        <taxon>Gemmatimonadaceae</taxon>
        <taxon>Roseisolibacter</taxon>
    </lineage>
</organism>
<reference evidence="2" key="1">
    <citation type="submission" date="2022-08" db="EMBL/GenBank/DDBJ databases">
        <title>Draft genome sequencing of Roseisolibacter agri AW1220.</title>
        <authorList>
            <person name="Tobiishi Y."/>
            <person name="Tonouchi A."/>
        </authorList>
    </citation>
    <scope>NUCLEOTIDE SEQUENCE</scope>
    <source>
        <strain evidence="2">AW1220</strain>
    </source>
</reference>
<dbReference type="InterPro" id="IPR001940">
    <property type="entry name" value="Peptidase_S1C"/>
</dbReference>
<dbReference type="PANTHER" id="PTHR43019">
    <property type="entry name" value="SERINE ENDOPROTEASE DEGS"/>
    <property type="match status" value="1"/>
</dbReference>
<sequence length="433" mass="47237">MHPFPRFAHAARALARCAVLAALALTPLAPRVAAAQEGAAAEVFRRFSDRVIKVQVIETGSAAKARIGSGFFATADGHVVTNYHVVSDLILAPERYRAEIVDARGTVTPVRVLGVDVVHDLAVIGAAVRPAAWFPIAESKAVQGDRLYALGHPEDLGLSIVEGTYNGLLQHTLYPRLHFTGSLNSGMSGGPTIAADGRVIGVNVSTAGNQLSFLVPVERAVALLRGVLAPGATPPARTLADVGRQLRDYQELYLRDMFAGPTKTVDLGPYRLVTQPAPFFRCWADATRRPQRPYEQVQHRCSTDDYVFISGDQTSGVVSLRHDLITTTTLNPVRFYALYGTVFGRDDTPGGEEEHVTSWKCGTRNVRQAETRMRAVLCLRRYRKLGALYDGVLKVAVLGRGDTGLVSTLTMTGVTFENVERVSRRYLERVSWK</sequence>
<feature type="signal peptide" evidence="1">
    <location>
        <begin position="1"/>
        <end position="35"/>
    </location>
</feature>
<dbReference type="Proteomes" id="UP001161325">
    <property type="component" value="Unassembled WGS sequence"/>
</dbReference>
<dbReference type="SUPFAM" id="SSF50494">
    <property type="entry name" value="Trypsin-like serine proteases"/>
    <property type="match status" value="1"/>
</dbReference>
<feature type="chain" id="PRO_5041244283" evidence="1">
    <location>
        <begin position="36"/>
        <end position="433"/>
    </location>
</feature>
<dbReference type="Pfam" id="PF13365">
    <property type="entry name" value="Trypsin_2"/>
    <property type="match status" value="1"/>
</dbReference>
<dbReference type="GO" id="GO:0006508">
    <property type="term" value="P:proteolysis"/>
    <property type="evidence" value="ECO:0007669"/>
    <property type="project" value="InterPro"/>
</dbReference>
<dbReference type="EMBL" id="BRXS01000001">
    <property type="protein sequence ID" value="GLC23933.1"/>
    <property type="molecule type" value="Genomic_DNA"/>
</dbReference>
<evidence type="ECO:0000256" key="1">
    <source>
        <dbReference type="SAM" id="SignalP"/>
    </source>
</evidence>
<keyword evidence="1" id="KW-0732">Signal</keyword>
<gene>
    <name evidence="2" type="ORF">rosag_04460</name>
</gene>